<dbReference type="EMBL" id="JAFFGU010000019">
    <property type="protein sequence ID" value="MBM7280354.1"/>
    <property type="molecule type" value="Genomic_DNA"/>
</dbReference>
<proteinExistence type="predicted"/>
<evidence type="ECO:0008006" key="4">
    <source>
        <dbReference type="Google" id="ProtNLM"/>
    </source>
</evidence>
<gene>
    <name evidence="2" type="ORF">JTZ10_21655</name>
</gene>
<evidence type="ECO:0000256" key="1">
    <source>
        <dbReference type="SAM" id="MobiDB-lite"/>
    </source>
</evidence>
<reference evidence="2" key="1">
    <citation type="submission" date="2021-02" db="EMBL/GenBank/DDBJ databases">
        <title>Taxonomy, biology and ecology of Rhodococcus bacteria occurring in California pistachio and other woody hosts as revealed by genome sequence analyses.</title>
        <authorList>
            <person name="Riely B."/>
            <person name="Gai Y."/>
        </authorList>
    </citation>
    <scope>NUCLEOTIDE SEQUENCE</scope>
    <source>
        <strain evidence="2">BP-295</strain>
    </source>
</reference>
<comment type="caution">
    <text evidence="2">The sequence shown here is derived from an EMBL/GenBank/DDBJ whole genome shotgun (WGS) entry which is preliminary data.</text>
</comment>
<dbReference type="AlphaFoldDB" id="A0AAW4GAJ2"/>
<organism evidence="2 3">
    <name type="scientific">Gordonia rubripertincta</name>
    <name type="common">Rhodococcus corallinus</name>
    <dbReference type="NCBI Taxonomy" id="36822"/>
    <lineage>
        <taxon>Bacteria</taxon>
        <taxon>Bacillati</taxon>
        <taxon>Actinomycetota</taxon>
        <taxon>Actinomycetes</taxon>
        <taxon>Mycobacteriales</taxon>
        <taxon>Gordoniaceae</taxon>
        <taxon>Gordonia</taxon>
    </lineage>
</organism>
<accession>A0AAW4GAJ2</accession>
<protein>
    <recommendedName>
        <fullName evidence="4">Terminase</fullName>
    </recommendedName>
</protein>
<dbReference type="RefSeq" id="WP_204718917.1">
    <property type="nucleotide sequence ID" value="NZ_JAFFGU010000019.1"/>
</dbReference>
<evidence type="ECO:0000313" key="2">
    <source>
        <dbReference type="EMBL" id="MBM7280354.1"/>
    </source>
</evidence>
<dbReference type="Proteomes" id="UP001195196">
    <property type="component" value="Unassembled WGS sequence"/>
</dbReference>
<feature type="region of interest" description="Disordered" evidence="1">
    <location>
        <begin position="92"/>
        <end position="119"/>
    </location>
</feature>
<name>A0AAW4GAJ2_GORRU</name>
<evidence type="ECO:0000313" key="3">
    <source>
        <dbReference type="Proteomes" id="UP001195196"/>
    </source>
</evidence>
<sequence>MSTKKPSAPVGLSVAGSAMWTEIVNNWDLRSDELRVLKDACFEADLIDSMQASIGEQMLTEGSQGQKVASPLLSELRMHRSTLSSLLKQLKLPDAADTPEARSTQARSAANARWHKRTG</sequence>